<evidence type="ECO:0000256" key="9">
    <source>
        <dbReference type="ARBA" id="ARBA00044969"/>
    </source>
</evidence>
<dbReference type="InterPro" id="IPR007693">
    <property type="entry name" value="DNA_helicase_DnaB-like_N"/>
</dbReference>
<proteinExistence type="inferred from homology"/>
<dbReference type="Proteomes" id="UP000198650">
    <property type="component" value="Unassembled WGS sequence"/>
</dbReference>
<keyword evidence="4" id="KW-0378">Hydrolase</keyword>
<dbReference type="PROSITE" id="PS51199">
    <property type="entry name" value="SF4_HELICASE"/>
    <property type="match status" value="1"/>
</dbReference>
<evidence type="ECO:0000256" key="5">
    <source>
        <dbReference type="ARBA" id="ARBA00022806"/>
    </source>
</evidence>
<evidence type="ECO:0000256" key="1">
    <source>
        <dbReference type="ARBA" id="ARBA00008428"/>
    </source>
</evidence>
<keyword evidence="8" id="KW-0413">Isomerase</keyword>
<dbReference type="SUPFAM" id="SSF48024">
    <property type="entry name" value="N-terminal domain of DnaB helicase"/>
    <property type="match status" value="1"/>
</dbReference>
<dbReference type="GO" id="GO:0003677">
    <property type="term" value="F:DNA binding"/>
    <property type="evidence" value="ECO:0007669"/>
    <property type="project" value="UniProtKB-KW"/>
</dbReference>
<dbReference type="Gene3D" id="1.10.860.10">
    <property type="entry name" value="DNAb Helicase, Chain A"/>
    <property type="match status" value="1"/>
</dbReference>
<comment type="similarity">
    <text evidence="1">Belongs to the helicase family. DnaB subfamily.</text>
</comment>
<organism evidence="12 13">
    <name type="scientific">Parageobacillus thermantarcticus</name>
    <dbReference type="NCBI Taxonomy" id="186116"/>
    <lineage>
        <taxon>Bacteria</taxon>
        <taxon>Bacillati</taxon>
        <taxon>Bacillota</taxon>
        <taxon>Bacilli</taxon>
        <taxon>Bacillales</taxon>
        <taxon>Anoxybacillaceae</taxon>
        <taxon>Parageobacillus</taxon>
    </lineage>
</organism>
<evidence type="ECO:0000256" key="6">
    <source>
        <dbReference type="ARBA" id="ARBA00022840"/>
    </source>
</evidence>
<dbReference type="OrthoDB" id="9773982at2"/>
<evidence type="ECO:0000256" key="2">
    <source>
        <dbReference type="ARBA" id="ARBA00022705"/>
    </source>
</evidence>
<evidence type="ECO:0000256" key="7">
    <source>
        <dbReference type="ARBA" id="ARBA00023125"/>
    </source>
</evidence>
<dbReference type="GO" id="GO:0006260">
    <property type="term" value="P:DNA replication"/>
    <property type="evidence" value="ECO:0007669"/>
    <property type="project" value="UniProtKB-KW"/>
</dbReference>
<dbReference type="InterPro" id="IPR027417">
    <property type="entry name" value="P-loop_NTPase"/>
</dbReference>
<dbReference type="SUPFAM" id="SSF52540">
    <property type="entry name" value="P-loop containing nucleoside triphosphate hydrolases"/>
    <property type="match status" value="1"/>
</dbReference>
<accession>A0A1I0TS33</accession>
<reference evidence="13" key="1">
    <citation type="submission" date="2016-10" db="EMBL/GenBank/DDBJ databases">
        <authorList>
            <person name="Varghese N."/>
            <person name="Submissions S."/>
        </authorList>
    </citation>
    <scope>NUCLEOTIDE SEQUENCE [LARGE SCALE GENOMIC DNA]</scope>
    <source>
        <strain evidence="13">M1</strain>
    </source>
</reference>
<keyword evidence="5 12" id="KW-0347">Helicase</keyword>
<name>A0A1I0TS33_9BACL</name>
<dbReference type="CDD" id="cd00984">
    <property type="entry name" value="DnaB_C"/>
    <property type="match status" value="1"/>
</dbReference>
<dbReference type="PANTHER" id="PTHR30153:SF2">
    <property type="entry name" value="REPLICATIVE DNA HELICASE"/>
    <property type="match status" value="1"/>
</dbReference>
<keyword evidence="7" id="KW-0238">DNA-binding</keyword>
<keyword evidence="2" id="KW-0235">DNA replication</keyword>
<dbReference type="EC" id="5.6.2.3" evidence="9"/>
<evidence type="ECO:0000259" key="11">
    <source>
        <dbReference type="PROSITE" id="PS51199"/>
    </source>
</evidence>
<dbReference type="InterPro" id="IPR016136">
    <property type="entry name" value="DNA_helicase_N/primase_C"/>
</dbReference>
<gene>
    <name evidence="12" type="ORF">SAMN05192569_105315</name>
</gene>
<evidence type="ECO:0000256" key="4">
    <source>
        <dbReference type="ARBA" id="ARBA00022801"/>
    </source>
</evidence>
<evidence type="ECO:0000313" key="13">
    <source>
        <dbReference type="Proteomes" id="UP000198650"/>
    </source>
</evidence>
<protein>
    <recommendedName>
        <fullName evidence="9">DNA 5'-3' helicase</fullName>
        <ecNumber evidence="9">5.6.2.3</ecNumber>
    </recommendedName>
</protein>
<dbReference type="PANTHER" id="PTHR30153">
    <property type="entry name" value="REPLICATIVE DNA HELICASE DNAB"/>
    <property type="match status" value="1"/>
</dbReference>
<sequence length="430" mass="48902">MNKYELAVQNEQCFLGCILLDPSLLDETVLSPNHFIYPQHKELFKVMLSLKREGEEVSLVSLTMLGESTIMKIGGVSYLSQLMNSVPSVHGFKSYEKNILAFYTVQTAINYANEFLEKTKETHKIQDLTQFISEISKLEADTVAPSVSFKDKLYQRVQQHLKSNPKGLSGTHTGFLSLNQLTDGWQPGDLIVIGARPSMGKTAFALNSALNACKTGNVKVTFFSIEMTEEAIIDRLIATEGKINLMKLRNINKHFTNSEHDKYQEAVGRLESLDIDIRERENTVPAMRAVVRRNIKAAPDKKHVVMIDYLTLIKATESKPNRHTEVEEIVLDLKQMAKDFNVPVIVLSQLSRLLEQRKDKRPMLSDLRESGAIEQAADMVMFLYRDDYYDPESEHKGITELLIAKNRNGKTGTLMMRFFKETNTFTEVLR</sequence>
<dbReference type="InterPro" id="IPR007694">
    <property type="entry name" value="DNA_helicase_DnaB-like_C"/>
</dbReference>
<dbReference type="GO" id="GO:0043139">
    <property type="term" value="F:5'-3' DNA helicase activity"/>
    <property type="evidence" value="ECO:0007669"/>
    <property type="project" value="UniProtKB-EC"/>
</dbReference>
<dbReference type="Gene3D" id="3.40.50.300">
    <property type="entry name" value="P-loop containing nucleotide triphosphate hydrolases"/>
    <property type="match status" value="1"/>
</dbReference>
<dbReference type="EMBL" id="FOJS01000053">
    <property type="protein sequence ID" value="SFA54615.1"/>
    <property type="molecule type" value="Genomic_DNA"/>
</dbReference>
<dbReference type="AlphaFoldDB" id="A0A1I0TS33"/>
<keyword evidence="13" id="KW-1185">Reference proteome</keyword>
<dbReference type="GO" id="GO:0016787">
    <property type="term" value="F:hydrolase activity"/>
    <property type="evidence" value="ECO:0007669"/>
    <property type="project" value="UniProtKB-KW"/>
</dbReference>
<dbReference type="RefSeq" id="WP_090951697.1">
    <property type="nucleotide sequence ID" value="NZ_FOJS01000053.1"/>
</dbReference>
<evidence type="ECO:0000256" key="10">
    <source>
        <dbReference type="ARBA" id="ARBA00048954"/>
    </source>
</evidence>
<dbReference type="GO" id="GO:0005524">
    <property type="term" value="F:ATP binding"/>
    <property type="evidence" value="ECO:0007669"/>
    <property type="project" value="UniProtKB-KW"/>
</dbReference>
<evidence type="ECO:0000256" key="8">
    <source>
        <dbReference type="ARBA" id="ARBA00023235"/>
    </source>
</evidence>
<dbReference type="Pfam" id="PF03796">
    <property type="entry name" value="DnaB_C"/>
    <property type="match status" value="1"/>
</dbReference>
<comment type="catalytic activity">
    <reaction evidence="10">
        <text>ATP + H2O = ADP + phosphate + H(+)</text>
        <dbReference type="Rhea" id="RHEA:13065"/>
        <dbReference type="ChEBI" id="CHEBI:15377"/>
        <dbReference type="ChEBI" id="CHEBI:15378"/>
        <dbReference type="ChEBI" id="CHEBI:30616"/>
        <dbReference type="ChEBI" id="CHEBI:43474"/>
        <dbReference type="ChEBI" id="CHEBI:456216"/>
        <dbReference type="EC" id="5.6.2.3"/>
    </reaction>
</comment>
<feature type="domain" description="SF4 helicase" evidence="11">
    <location>
        <begin position="164"/>
        <end position="430"/>
    </location>
</feature>
<evidence type="ECO:0000256" key="3">
    <source>
        <dbReference type="ARBA" id="ARBA00022741"/>
    </source>
</evidence>
<evidence type="ECO:0000313" key="12">
    <source>
        <dbReference type="EMBL" id="SFA54615.1"/>
    </source>
</evidence>
<dbReference type="InterPro" id="IPR036185">
    <property type="entry name" value="DNA_heli_DnaB-like_N_sf"/>
</dbReference>
<dbReference type="Pfam" id="PF00772">
    <property type="entry name" value="DnaB"/>
    <property type="match status" value="1"/>
</dbReference>
<dbReference type="STRING" id="186116.SAMN05192569_105315"/>
<keyword evidence="3" id="KW-0547">Nucleotide-binding</keyword>
<dbReference type="GO" id="GO:0005829">
    <property type="term" value="C:cytosol"/>
    <property type="evidence" value="ECO:0007669"/>
    <property type="project" value="TreeGrafter"/>
</dbReference>
<keyword evidence="6" id="KW-0067">ATP-binding</keyword>